<reference evidence="3 4" key="1">
    <citation type="submission" date="2016-10" db="EMBL/GenBank/DDBJ databases">
        <authorList>
            <person name="Varghese N."/>
            <person name="Submissions S."/>
        </authorList>
    </citation>
    <scope>NUCLEOTIDE SEQUENCE [LARGE SCALE GENOMIC DNA]</scope>
    <source>
        <strain evidence="3 4">DSM 16525</strain>
    </source>
</reference>
<evidence type="ECO:0000313" key="2">
    <source>
        <dbReference type="EMBL" id="GEN11230.1"/>
    </source>
</evidence>
<dbReference type="Proteomes" id="UP000183760">
    <property type="component" value="Unassembled WGS sequence"/>
</dbReference>
<dbReference type="InterPro" id="IPR000073">
    <property type="entry name" value="AB_hydrolase_1"/>
</dbReference>
<keyword evidence="4" id="KW-1185">Reference proteome</keyword>
<comment type="caution">
    <text evidence="2">The sequence shown here is derived from an EMBL/GenBank/DDBJ whole genome shotgun (WGS) entry which is preliminary data.</text>
</comment>
<dbReference type="Pfam" id="PF12697">
    <property type="entry name" value="Abhydrolase_6"/>
    <property type="match status" value="1"/>
</dbReference>
<proteinExistence type="predicted"/>
<dbReference type="OrthoDB" id="5381712at2"/>
<dbReference type="PANTHER" id="PTHR43689">
    <property type="entry name" value="HYDROLASE"/>
    <property type="match status" value="1"/>
</dbReference>
<dbReference type="PRINTS" id="PR00111">
    <property type="entry name" value="ABHYDROLASE"/>
</dbReference>
<dbReference type="RefSeq" id="WP_074958723.1">
    <property type="nucleotide sequence ID" value="NZ_BJXR01000045.1"/>
</dbReference>
<reference evidence="2 5" key="2">
    <citation type="submission" date="2019-07" db="EMBL/GenBank/DDBJ databases">
        <title>Whole genome shotgun sequence of Myxococcus fulvus NBRC 100333.</title>
        <authorList>
            <person name="Hosoyama A."/>
            <person name="Uohara A."/>
            <person name="Ohji S."/>
            <person name="Ichikawa N."/>
        </authorList>
    </citation>
    <scope>NUCLEOTIDE SEQUENCE [LARGE SCALE GENOMIC DNA]</scope>
    <source>
        <strain evidence="2 5">NBRC 100333</strain>
    </source>
</reference>
<dbReference type="EMBL" id="FOIB01000014">
    <property type="protein sequence ID" value="SEU39465.1"/>
    <property type="molecule type" value="Genomic_DNA"/>
</dbReference>
<dbReference type="Gene3D" id="3.40.50.1820">
    <property type="entry name" value="alpha/beta hydrolase"/>
    <property type="match status" value="1"/>
</dbReference>
<organism evidence="2 5">
    <name type="scientific">Myxococcus fulvus</name>
    <dbReference type="NCBI Taxonomy" id="33"/>
    <lineage>
        <taxon>Bacteria</taxon>
        <taxon>Pseudomonadati</taxon>
        <taxon>Myxococcota</taxon>
        <taxon>Myxococcia</taxon>
        <taxon>Myxococcales</taxon>
        <taxon>Cystobacterineae</taxon>
        <taxon>Myxococcaceae</taxon>
        <taxon>Myxococcus</taxon>
    </lineage>
</organism>
<evidence type="ECO:0000313" key="5">
    <source>
        <dbReference type="Proteomes" id="UP000321514"/>
    </source>
</evidence>
<sequence>MLEPPSSSLERRRTAPLVPDVEDIPSGYERLVCEERPVKGTSVRLFTFPDSDTDPSRTVVCLPGLGASGRSFAPMEPLSRLFRLLLWTPPLHTPATHSPLAWNLAVLDHVEARLPERFALVGSSYGSLLSIAFALAHPERVRALVLVSPVASVRRVRRLAVSLSTLVRAPRPLAYLVAPMVARVLGGARLPPEGRAEIVREARRLTPLELLRRLRDVLAADFHPRLHELRVPTLVIQGGRDLLVPPEAAVDVARHIPGARLELLRDASHLPYMSHPEAFNALVGAFLEEYGVAPRELRG</sequence>
<name>A0A511TAL6_MYXFU</name>
<dbReference type="PANTHER" id="PTHR43689:SF8">
    <property type="entry name" value="ALPHA_BETA-HYDROLASES SUPERFAMILY PROTEIN"/>
    <property type="match status" value="1"/>
</dbReference>
<protein>
    <submittedName>
        <fullName evidence="3">Pimeloyl-ACP methyl ester carboxylesterase</fullName>
    </submittedName>
</protein>
<dbReference type="SUPFAM" id="SSF53474">
    <property type="entry name" value="alpha/beta-Hydrolases"/>
    <property type="match status" value="1"/>
</dbReference>
<evidence type="ECO:0000259" key="1">
    <source>
        <dbReference type="Pfam" id="PF12697"/>
    </source>
</evidence>
<dbReference type="EMBL" id="BJXR01000045">
    <property type="protein sequence ID" value="GEN11230.1"/>
    <property type="molecule type" value="Genomic_DNA"/>
</dbReference>
<dbReference type="Proteomes" id="UP000321514">
    <property type="component" value="Unassembled WGS sequence"/>
</dbReference>
<dbReference type="AlphaFoldDB" id="A0A511TAL6"/>
<dbReference type="InterPro" id="IPR029058">
    <property type="entry name" value="AB_hydrolase_fold"/>
</dbReference>
<feature type="domain" description="AB hydrolase-1" evidence="1">
    <location>
        <begin position="59"/>
        <end position="281"/>
    </location>
</feature>
<evidence type="ECO:0000313" key="4">
    <source>
        <dbReference type="Proteomes" id="UP000183760"/>
    </source>
</evidence>
<gene>
    <name evidence="2" type="ORF">MFU01_62670</name>
    <name evidence="3" type="ORF">SAMN05443572_11480</name>
</gene>
<evidence type="ECO:0000313" key="3">
    <source>
        <dbReference type="EMBL" id="SEU39465.1"/>
    </source>
</evidence>
<accession>A0A511TAL6</accession>
<dbReference type="STRING" id="1334629.MFUL124B02_42825"/>